<feature type="compositionally biased region" description="Basic residues" evidence="8">
    <location>
        <begin position="360"/>
        <end position="372"/>
    </location>
</feature>
<evidence type="ECO:0000313" key="9">
    <source>
        <dbReference type="EMBL" id="KAG7764474.1"/>
    </source>
</evidence>
<dbReference type="Proteomes" id="UP000697297">
    <property type="component" value="Unassembled WGS sequence"/>
</dbReference>
<evidence type="ECO:0000256" key="8">
    <source>
        <dbReference type="SAM" id="MobiDB-lite"/>
    </source>
</evidence>
<dbReference type="EMBL" id="JAHLUN010000008">
    <property type="protein sequence ID" value="KAG7764474.1"/>
    <property type="molecule type" value="Genomic_DNA"/>
</dbReference>
<comment type="caution">
    <text evidence="9">The sequence shown here is derived from an EMBL/GenBank/DDBJ whole genome shotgun (WGS) entry which is preliminary data.</text>
</comment>
<evidence type="ECO:0000256" key="2">
    <source>
        <dbReference type="ARBA" id="ARBA00007112"/>
    </source>
</evidence>
<reference evidence="9 10" key="1">
    <citation type="journal article" date="2021" name="G3 (Bethesda)">
        <title>Genomic diversity, chromosomal rearrangements, and interspecies hybridization in the ogataea polymorpha species complex.</title>
        <authorList>
            <person name="Hanson S.J."/>
            <person name="Cinneide E.O."/>
            <person name="Salzberg L.I."/>
            <person name="Wolfe K.H."/>
            <person name="McGowan J."/>
            <person name="Fitzpatrick D.A."/>
            <person name="Matlin K."/>
        </authorList>
    </citation>
    <scope>NUCLEOTIDE SEQUENCE [LARGE SCALE GENOMIC DNA]</scope>
    <source>
        <strain evidence="9">81-436-3</strain>
    </source>
</reference>
<comment type="similarity">
    <text evidence="2 7">Belongs to the NST1 family.</text>
</comment>
<feature type="compositionally biased region" description="Acidic residues" evidence="8">
    <location>
        <begin position="277"/>
        <end position="298"/>
    </location>
</feature>
<evidence type="ECO:0000313" key="10">
    <source>
        <dbReference type="Proteomes" id="UP000697297"/>
    </source>
</evidence>
<feature type="region of interest" description="Disordered" evidence="8">
    <location>
        <begin position="267"/>
        <end position="302"/>
    </location>
</feature>
<keyword evidence="6 7" id="KW-0175">Coiled coil</keyword>
<keyword evidence="10" id="KW-1185">Reference proteome</keyword>
<sequence length="696" mass="79916">MHFYPAHEKLCPAKAFFVLSMSYIAGENVHFDYEEHSVRMKPQARTHAGAKVKVQVQLNNEKDEYPESRVIKIGENGDVVVSELSELSSADAHSHSDHSDDEYCHSCDHDNCSEHFEDYDEDYDECVHHQPPTAHEKMYWSSTLPSVEEREQVRQFWTQLDAQKRRDLLNVEYSEVYKVVHENPPGCNCRGCSGPKKAFERDLEKLYHAMHMTANEDLELSSALVHEMLGLEDPKPAPTTIQDIGRVADDILNNNGSSFIDLVEQLDEERDLRPEDGGDDDDDDDDDEYDYEEDDELDSERQRKQLHNAYRYLQVVIARIISGRLVAAYKEKVAEDSTRQLIEELEAEERRKKEKEEKERRKKEKLKEKKRLQQLAKEEERRKREEDKLEQERIHQEEMRRKTEEGRRRKQEERRKREEEQRRREEEQRRRREEKQRKEEEKRREKERQEREAALSVGAAENGSAEPPADEPNDTANASVDGNAVSAPMSYSTEQLSQLLSKLNIPVEKPASEAVSATQPAAEPSLPQNQPHSLFDFPQPQLLSLEVPQLSSLDLFPDPLTQLKQPFPSINSSLWDLPASQKSIWGTSSIWSKPSALSPAQIEAVQIETIKATATLVADNQCYPANLLYACTRQAMLSSYSLDLTMDQFADSLASKVSQKLGVAFDIIYDEMATPALVKVSPVATCASINTWNIGF</sequence>
<evidence type="ECO:0000256" key="1">
    <source>
        <dbReference type="ARBA" id="ARBA00004496"/>
    </source>
</evidence>
<gene>
    <name evidence="9" type="ORF">KL946_003154</name>
</gene>
<dbReference type="InterPro" id="IPR051483">
    <property type="entry name" value="MAP7_domain-containing"/>
</dbReference>
<keyword evidence="5 7" id="KW-0346">Stress response</keyword>
<name>A0ABQ7RFC2_9ASCO</name>
<comment type="subcellular location">
    <subcellularLocation>
        <location evidence="1 7">Cytoplasm</location>
    </subcellularLocation>
</comment>
<evidence type="ECO:0000256" key="6">
    <source>
        <dbReference type="ARBA" id="ARBA00023054"/>
    </source>
</evidence>
<keyword evidence="4 7" id="KW-0963">Cytoplasm</keyword>
<comment type="function">
    <text evidence="7">May act as a negative regulator of salt tolerance.</text>
</comment>
<evidence type="ECO:0000256" key="3">
    <source>
        <dbReference type="ARBA" id="ARBA00020733"/>
    </source>
</evidence>
<dbReference type="PANTHER" id="PTHR15073:SF1">
    <property type="entry name" value="RETICULOCYTE-BINDING PROTEIN HOMOLOG 2A"/>
    <property type="match status" value="1"/>
</dbReference>
<evidence type="ECO:0000256" key="7">
    <source>
        <dbReference type="RuleBase" id="RU049441"/>
    </source>
</evidence>
<feature type="compositionally biased region" description="Basic and acidic residues" evidence="8">
    <location>
        <begin position="376"/>
        <end position="453"/>
    </location>
</feature>
<feature type="region of interest" description="Disordered" evidence="8">
    <location>
        <begin position="348"/>
        <end position="485"/>
    </location>
</feature>
<accession>A0ABQ7RFC2</accession>
<feature type="compositionally biased region" description="Basic and acidic residues" evidence="8">
    <location>
        <begin position="348"/>
        <end position="359"/>
    </location>
</feature>
<evidence type="ECO:0000256" key="4">
    <source>
        <dbReference type="ARBA" id="ARBA00022490"/>
    </source>
</evidence>
<organism evidence="9 10">
    <name type="scientific">Ogataea haglerorum</name>
    <dbReference type="NCBI Taxonomy" id="1937702"/>
    <lineage>
        <taxon>Eukaryota</taxon>
        <taxon>Fungi</taxon>
        <taxon>Dikarya</taxon>
        <taxon>Ascomycota</taxon>
        <taxon>Saccharomycotina</taxon>
        <taxon>Pichiomycetes</taxon>
        <taxon>Pichiales</taxon>
        <taxon>Pichiaceae</taxon>
        <taxon>Ogataea</taxon>
    </lineage>
</organism>
<evidence type="ECO:0000256" key="5">
    <source>
        <dbReference type="ARBA" id="ARBA00023016"/>
    </source>
</evidence>
<dbReference type="PANTHER" id="PTHR15073">
    <property type="entry name" value="MICROTUBULE-ASSOCIATED PROTEIN"/>
    <property type="match status" value="1"/>
</dbReference>
<dbReference type="Pfam" id="PF13945">
    <property type="entry name" value="NST1"/>
    <property type="match status" value="1"/>
</dbReference>
<dbReference type="InterPro" id="IPR025279">
    <property type="entry name" value="NST1"/>
</dbReference>
<proteinExistence type="inferred from homology"/>
<protein>
    <recommendedName>
        <fullName evidence="3 7">Stress response protein NST1</fullName>
    </recommendedName>
</protein>